<accession>A0A9P7KGT0</accession>
<protein>
    <submittedName>
        <fullName evidence="2">Uncharacterized protein</fullName>
    </submittedName>
</protein>
<dbReference type="Proteomes" id="UP000717328">
    <property type="component" value="Unassembled WGS sequence"/>
</dbReference>
<dbReference type="AlphaFoldDB" id="A0A9P7KGT0"/>
<gene>
    <name evidence="2" type="ORF">H0H81_001682</name>
</gene>
<evidence type="ECO:0000313" key="2">
    <source>
        <dbReference type="EMBL" id="KAG5649873.1"/>
    </source>
</evidence>
<name>A0A9P7KGT0_9AGAR</name>
<keyword evidence="3" id="KW-1185">Reference proteome</keyword>
<evidence type="ECO:0000313" key="3">
    <source>
        <dbReference type="Proteomes" id="UP000717328"/>
    </source>
</evidence>
<comment type="caution">
    <text evidence="2">The sequence shown here is derived from an EMBL/GenBank/DDBJ whole genome shotgun (WGS) entry which is preliminary data.</text>
</comment>
<sequence>MAPQVATRPCRTAGRQPARNTSPESEDFDWSPVRAVIEEEGTEDAFQIQDVATNPSKKK</sequence>
<feature type="region of interest" description="Disordered" evidence="1">
    <location>
        <begin position="1"/>
        <end position="31"/>
    </location>
</feature>
<proteinExistence type="predicted"/>
<reference evidence="2" key="1">
    <citation type="submission" date="2021-02" db="EMBL/GenBank/DDBJ databases">
        <authorList>
            <person name="Nieuwenhuis M."/>
            <person name="Van De Peppel L.J.J."/>
        </authorList>
    </citation>
    <scope>NUCLEOTIDE SEQUENCE</scope>
    <source>
        <strain evidence="2">D49</strain>
    </source>
</reference>
<reference evidence="2" key="2">
    <citation type="submission" date="2021-10" db="EMBL/GenBank/DDBJ databases">
        <title>Phylogenomics reveals ancestral predisposition of the termite-cultivated fungus Termitomyces towards a domesticated lifestyle.</title>
        <authorList>
            <person name="Auxier B."/>
            <person name="Grum-Grzhimaylo A."/>
            <person name="Cardenas M.E."/>
            <person name="Lodge J.D."/>
            <person name="Laessoe T."/>
            <person name="Pedersen O."/>
            <person name="Smith M.E."/>
            <person name="Kuyper T.W."/>
            <person name="Franco-Molano E.A."/>
            <person name="Baroni T.J."/>
            <person name="Aanen D.K."/>
        </authorList>
    </citation>
    <scope>NUCLEOTIDE SEQUENCE</scope>
    <source>
        <strain evidence="2">D49</strain>
    </source>
</reference>
<dbReference type="EMBL" id="JABCKI010000658">
    <property type="protein sequence ID" value="KAG5649873.1"/>
    <property type="molecule type" value="Genomic_DNA"/>
</dbReference>
<evidence type="ECO:0000256" key="1">
    <source>
        <dbReference type="SAM" id="MobiDB-lite"/>
    </source>
</evidence>
<organism evidence="2 3">
    <name type="scientific">Sphagnurus paluster</name>
    <dbReference type="NCBI Taxonomy" id="117069"/>
    <lineage>
        <taxon>Eukaryota</taxon>
        <taxon>Fungi</taxon>
        <taxon>Dikarya</taxon>
        <taxon>Basidiomycota</taxon>
        <taxon>Agaricomycotina</taxon>
        <taxon>Agaricomycetes</taxon>
        <taxon>Agaricomycetidae</taxon>
        <taxon>Agaricales</taxon>
        <taxon>Tricholomatineae</taxon>
        <taxon>Lyophyllaceae</taxon>
        <taxon>Sphagnurus</taxon>
    </lineage>
</organism>